<dbReference type="RefSeq" id="WP_040986861.1">
    <property type="nucleotide sequence ID" value="NZ_JTKH01000003.1"/>
</dbReference>
<evidence type="ECO:0000256" key="1">
    <source>
        <dbReference type="ARBA" id="ARBA00006484"/>
    </source>
</evidence>
<dbReference type="SUPFAM" id="SSF51735">
    <property type="entry name" value="NAD(P)-binding Rossmann-fold domains"/>
    <property type="match status" value="1"/>
</dbReference>
<dbReference type="GO" id="GO:0016020">
    <property type="term" value="C:membrane"/>
    <property type="evidence" value="ECO:0007669"/>
    <property type="project" value="TreeGrafter"/>
</dbReference>
<dbReference type="Proteomes" id="UP000031672">
    <property type="component" value="Unassembled WGS sequence"/>
</dbReference>
<protein>
    <submittedName>
        <fullName evidence="3">Short-chain dehydrogenase</fullName>
    </submittedName>
</protein>
<organism evidence="3 4">
    <name type="scientific">Vibrio renipiscarius</name>
    <dbReference type="NCBI Taxonomy" id="1461322"/>
    <lineage>
        <taxon>Bacteria</taxon>
        <taxon>Pseudomonadati</taxon>
        <taxon>Pseudomonadota</taxon>
        <taxon>Gammaproteobacteria</taxon>
        <taxon>Vibrionales</taxon>
        <taxon>Vibrionaceae</taxon>
        <taxon>Vibrio</taxon>
    </lineage>
</organism>
<dbReference type="Pfam" id="PF00106">
    <property type="entry name" value="adh_short"/>
    <property type="match status" value="1"/>
</dbReference>
<dbReference type="STRING" id="1461322.OJ16_02075"/>
<dbReference type="Gene3D" id="3.40.50.720">
    <property type="entry name" value="NAD(P)-binding Rossmann-like Domain"/>
    <property type="match status" value="1"/>
</dbReference>
<dbReference type="InterPro" id="IPR036291">
    <property type="entry name" value="NAD(P)-bd_dom_sf"/>
</dbReference>
<comment type="caution">
    <text evidence="3">The sequence shown here is derived from an EMBL/GenBank/DDBJ whole genome shotgun (WGS) entry which is preliminary data.</text>
</comment>
<dbReference type="PRINTS" id="PR00081">
    <property type="entry name" value="GDHRDH"/>
</dbReference>
<dbReference type="InterPro" id="IPR002347">
    <property type="entry name" value="SDR_fam"/>
</dbReference>
<name>A0A0C2NR46_9VIBR</name>
<dbReference type="PANTHER" id="PTHR44196">
    <property type="entry name" value="DEHYDROGENASE/REDUCTASE SDR FAMILY MEMBER 7B"/>
    <property type="match status" value="1"/>
</dbReference>
<dbReference type="EMBL" id="JTKH01000003">
    <property type="protein sequence ID" value="KII81996.1"/>
    <property type="molecule type" value="Genomic_DNA"/>
</dbReference>
<sequence length="245" mass="27153">MKTVFITGATSGIGFQLAKDYLKAGEKVVACGRNPQALAELTRFSETSPEMIETLCFDLTDCQATQQMVDSMQSKPDVWIFNAGDCEYIEKGELDSQLIRRVFEVNVMGLVHAIEAAQTRFVRGSHLVIVGSISSELALPRAEAYGASKSAVSYLARTLQQTLKPKGIQVTVVYPGFVRTPLTEKNTFAMPLMVDVDEASRAIRKGIEKGSAYLYFPTRFTLILRLIALLPYRWQNALTAKLTQD</sequence>
<proteinExistence type="inferred from homology"/>
<keyword evidence="4" id="KW-1185">Reference proteome</keyword>
<evidence type="ECO:0000256" key="2">
    <source>
        <dbReference type="ARBA" id="ARBA00023002"/>
    </source>
</evidence>
<dbReference type="AlphaFoldDB" id="A0A0C2NR46"/>
<dbReference type="PANTHER" id="PTHR44196:SF1">
    <property type="entry name" value="DEHYDROGENASE_REDUCTASE SDR FAMILY MEMBER 7B"/>
    <property type="match status" value="1"/>
</dbReference>
<evidence type="ECO:0000313" key="3">
    <source>
        <dbReference type="EMBL" id="KII81996.1"/>
    </source>
</evidence>
<accession>A0A0C2NR46</accession>
<dbReference type="OrthoDB" id="335726at2"/>
<comment type="similarity">
    <text evidence="1">Belongs to the short-chain dehydrogenases/reductases (SDR) family.</text>
</comment>
<gene>
    <name evidence="3" type="ORF">OJ16_02075</name>
</gene>
<accession>A0A0C2JCB8</accession>
<dbReference type="PROSITE" id="PS00061">
    <property type="entry name" value="ADH_SHORT"/>
    <property type="match status" value="1"/>
</dbReference>
<dbReference type="InterPro" id="IPR020904">
    <property type="entry name" value="Sc_DH/Rdtase_CS"/>
</dbReference>
<keyword evidence="2" id="KW-0560">Oxidoreductase</keyword>
<dbReference type="GO" id="GO:0016491">
    <property type="term" value="F:oxidoreductase activity"/>
    <property type="evidence" value="ECO:0007669"/>
    <property type="project" value="UniProtKB-KW"/>
</dbReference>
<reference evidence="3 4" key="1">
    <citation type="submission" date="2014-11" db="EMBL/GenBank/DDBJ databases">
        <title>Draft Genome Sequence of Vibrio piscirenalis strains CECT 8603T and CECT 8604, two marine Gammaproteobacterium isolated from cultured gilthead sea bream (Sparus aurata).</title>
        <authorList>
            <person name="Arahal D.R."/>
            <person name="Rodrigo-Torres L."/>
            <person name="Lucena T."/>
            <person name="Pujalte M.J."/>
        </authorList>
    </citation>
    <scope>NUCLEOTIDE SEQUENCE [LARGE SCALE GENOMIC DNA]</scope>
    <source>
        <strain evidence="3 4">DCR 1-4-2</strain>
    </source>
</reference>
<evidence type="ECO:0000313" key="4">
    <source>
        <dbReference type="Proteomes" id="UP000031672"/>
    </source>
</evidence>